<reference evidence="1 2" key="1">
    <citation type="submission" date="2014-04" db="EMBL/GenBank/DDBJ databases">
        <title>Evolutionary Origins and Diversification of the Mycorrhizal Mutualists.</title>
        <authorList>
            <consortium name="DOE Joint Genome Institute"/>
            <consortium name="Mycorrhizal Genomics Consortium"/>
            <person name="Kohler A."/>
            <person name="Kuo A."/>
            <person name="Nagy L.G."/>
            <person name="Floudas D."/>
            <person name="Copeland A."/>
            <person name="Barry K.W."/>
            <person name="Cichocki N."/>
            <person name="Veneault-Fourrey C."/>
            <person name="LaButti K."/>
            <person name="Lindquist E.A."/>
            <person name="Lipzen A."/>
            <person name="Lundell T."/>
            <person name="Morin E."/>
            <person name="Murat C."/>
            <person name="Riley R."/>
            <person name="Ohm R."/>
            <person name="Sun H."/>
            <person name="Tunlid A."/>
            <person name="Henrissat B."/>
            <person name="Grigoriev I.V."/>
            <person name="Hibbett D.S."/>
            <person name="Martin F."/>
        </authorList>
    </citation>
    <scope>NUCLEOTIDE SEQUENCE [LARGE SCALE GENOMIC DNA]</scope>
    <source>
        <strain evidence="1 2">Koide BX008</strain>
    </source>
</reference>
<evidence type="ECO:0000313" key="2">
    <source>
        <dbReference type="Proteomes" id="UP000054549"/>
    </source>
</evidence>
<dbReference type="EMBL" id="KN818883">
    <property type="protein sequence ID" value="KIL54205.1"/>
    <property type="molecule type" value="Genomic_DNA"/>
</dbReference>
<dbReference type="InParanoid" id="A0A0C2RVE0"/>
<proteinExistence type="predicted"/>
<evidence type="ECO:0000313" key="1">
    <source>
        <dbReference type="EMBL" id="KIL54205.1"/>
    </source>
</evidence>
<name>A0A0C2RVE0_AMAMK</name>
<gene>
    <name evidence="1" type="ORF">M378DRAFT_182626</name>
</gene>
<dbReference type="HOGENOM" id="CLU_1874924_0_0_1"/>
<protein>
    <submittedName>
        <fullName evidence="1">Uncharacterized protein</fullName>
    </submittedName>
</protein>
<dbReference type="OrthoDB" id="3048394at2759"/>
<sequence>MPGNPKPLAFTTFPTYRQKLQYDVQSSTHCVLSFDPAKLELVPHYWPVSEGARVPPAELHQYREAHQYLGPGCLCPLLEPLSEEPVFREAAIYLTWFGRYEGEYVAECAKGQCGYLGWSPFSLTKQVLTFPIAQYR</sequence>
<accession>A0A0C2RVE0</accession>
<keyword evidence="2" id="KW-1185">Reference proteome</keyword>
<dbReference type="AlphaFoldDB" id="A0A0C2RVE0"/>
<dbReference type="Proteomes" id="UP000054549">
    <property type="component" value="Unassembled WGS sequence"/>
</dbReference>
<organism evidence="1 2">
    <name type="scientific">Amanita muscaria (strain Koide BX008)</name>
    <dbReference type="NCBI Taxonomy" id="946122"/>
    <lineage>
        <taxon>Eukaryota</taxon>
        <taxon>Fungi</taxon>
        <taxon>Dikarya</taxon>
        <taxon>Basidiomycota</taxon>
        <taxon>Agaricomycotina</taxon>
        <taxon>Agaricomycetes</taxon>
        <taxon>Agaricomycetidae</taxon>
        <taxon>Agaricales</taxon>
        <taxon>Pluteineae</taxon>
        <taxon>Amanitaceae</taxon>
        <taxon>Amanita</taxon>
    </lineage>
</organism>